<accession>A0A9J6BTJ8</accession>
<dbReference type="EMBL" id="JADBJN010000003">
    <property type="protein sequence ID" value="KAG5673058.1"/>
    <property type="molecule type" value="Genomic_DNA"/>
</dbReference>
<evidence type="ECO:0000256" key="11">
    <source>
        <dbReference type="SAM" id="SignalP"/>
    </source>
</evidence>
<keyword evidence="3 10" id="KW-0863">Zinc-finger</keyword>
<dbReference type="PANTHER" id="PTHR46481">
    <property type="entry name" value="ZINC FINGER BED DOMAIN-CONTAINING PROTEIN 4"/>
    <property type="match status" value="1"/>
</dbReference>
<evidence type="ECO:0000259" key="12">
    <source>
        <dbReference type="PROSITE" id="PS50808"/>
    </source>
</evidence>
<evidence type="ECO:0000256" key="3">
    <source>
        <dbReference type="ARBA" id="ARBA00022771"/>
    </source>
</evidence>
<dbReference type="GO" id="GO:0008270">
    <property type="term" value="F:zinc ion binding"/>
    <property type="evidence" value="ECO:0007669"/>
    <property type="project" value="UniProtKB-KW"/>
</dbReference>
<keyword evidence="9" id="KW-0539">Nucleus</keyword>
<name>A0A9J6BTJ8_POLVA</name>
<evidence type="ECO:0000256" key="2">
    <source>
        <dbReference type="ARBA" id="ARBA00022723"/>
    </source>
</evidence>
<sequence>MSTFIDSIKVKSYAQCIIWCLILVSILTQTEAGSCRDAALCCNGRDSSCVVQKTPINAIVEDVNEKPCYCDHACLKLGDCCDDFKSHCGESQILDGDSSISVKIDEKRGHSICWKYFGFLYRNETLLDDSHFYCALCVPATLKSRYIKTSATSSLLTHLSSKHDINTSKIDKALARISSTSTNIAVTNKKTLLARQISLWLARDLRPFNTTSTPGFHQFALDSGLVKSIEELPCERTISGTALNDVFQVTESAIKEKLKDMPSVFSLLTDIWTDNNGNRPFINVSIQYLSNNFEMTVIHLTTEVFERPHSGERIAAFIDRVLEVYGLENRKFFFVTDGAKNMQSAARSLGNCLEHRNCVAHNINLILSADLEKFSLFTNEWSTVIKKIKKIHGAIVYRLYDLKKIFENEQTKEIITYIDDWDSVLSDQIISDENIGLNDETLREIFSDLVANMPAYNAFKTENSTRWNSKYLMLKSFLSNTNAINVCLAKVNQTELILSPNELLKAQAACELLEIFESSLKIFQSSLEPTTNLVLLFHSVIMKKLNEYINRAGQYADIWMNTKSNFEKRLKIHNEYILAAILDPSQCRSRIVANYCEQNGSTPLQLISSFLEKFELVKDVESDDIDLTQSSTIPISRTPISNVKASLLMEIEGNEDEIVVVDSVEEEFQKYIGFSIAFSKTDDVLNFWKKHTIDLPRLSSLANIVLGLSVTSSECERCFSLSGVLLNYKRAHMHHTKARKVAFINSNYKLVQNVFKKKTT</sequence>
<proteinExistence type="predicted"/>
<dbReference type="SUPFAM" id="SSF53098">
    <property type="entry name" value="Ribonuclease H-like"/>
    <property type="match status" value="1"/>
</dbReference>
<reference evidence="14" key="1">
    <citation type="submission" date="2021-03" db="EMBL/GenBank/DDBJ databases">
        <title>Chromosome level genome of the anhydrobiotic midge Polypedilum vanderplanki.</title>
        <authorList>
            <person name="Yoshida Y."/>
            <person name="Kikawada T."/>
            <person name="Gusev O."/>
        </authorList>
    </citation>
    <scope>NUCLEOTIDE SEQUENCE</scope>
    <source>
        <strain evidence="14">NIAS01</strain>
        <tissue evidence="14">Whole body or cell culture</tissue>
    </source>
</reference>
<comment type="subcellular location">
    <subcellularLocation>
        <location evidence="1">Nucleus</location>
    </subcellularLocation>
</comment>
<keyword evidence="4" id="KW-0862">Zinc</keyword>
<dbReference type="Pfam" id="PF01033">
    <property type="entry name" value="Somatomedin_B"/>
    <property type="match status" value="1"/>
</dbReference>
<dbReference type="InterPro" id="IPR012337">
    <property type="entry name" value="RNaseH-like_sf"/>
</dbReference>
<keyword evidence="15" id="KW-1185">Reference proteome</keyword>
<dbReference type="PROSITE" id="PS50808">
    <property type="entry name" value="ZF_BED"/>
    <property type="match status" value="1"/>
</dbReference>
<evidence type="ECO:0000256" key="9">
    <source>
        <dbReference type="ARBA" id="ARBA00023242"/>
    </source>
</evidence>
<evidence type="ECO:0000256" key="1">
    <source>
        <dbReference type="ARBA" id="ARBA00004123"/>
    </source>
</evidence>
<feature type="domain" description="SMB" evidence="13">
    <location>
        <begin position="31"/>
        <end position="92"/>
    </location>
</feature>
<dbReference type="PANTHER" id="PTHR46481:SF10">
    <property type="entry name" value="ZINC FINGER BED DOMAIN-CONTAINING PROTEIN 39"/>
    <property type="match status" value="1"/>
</dbReference>
<dbReference type="GO" id="GO:0005634">
    <property type="term" value="C:nucleus"/>
    <property type="evidence" value="ECO:0007669"/>
    <property type="project" value="UniProtKB-SubCell"/>
</dbReference>
<dbReference type="InterPro" id="IPR036024">
    <property type="entry name" value="Somatomedin_B-like_dom_sf"/>
</dbReference>
<keyword evidence="8" id="KW-0804">Transcription</keyword>
<dbReference type="AlphaFoldDB" id="A0A9J6BTJ8"/>
<dbReference type="Proteomes" id="UP001107558">
    <property type="component" value="Chromosome 3"/>
</dbReference>
<dbReference type="SUPFAM" id="SSF90188">
    <property type="entry name" value="Somatomedin B domain"/>
    <property type="match status" value="1"/>
</dbReference>
<dbReference type="Pfam" id="PF05699">
    <property type="entry name" value="Dimer_Tnp_hAT"/>
    <property type="match status" value="1"/>
</dbReference>
<evidence type="ECO:0000256" key="6">
    <source>
        <dbReference type="ARBA" id="ARBA00023125"/>
    </source>
</evidence>
<dbReference type="PROSITE" id="PS50958">
    <property type="entry name" value="SMB_2"/>
    <property type="match status" value="1"/>
</dbReference>
<dbReference type="PROSITE" id="PS00524">
    <property type="entry name" value="SMB_1"/>
    <property type="match status" value="1"/>
</dbReference>
<evidence type="ECO:0000313" key="15">
    <source>
        <dbReference type="Proteomes" id="UP001107558"/>
    </source>
</evidence>
<evidence type="ECO:0000256" key="10">
    <source>
        <dbReference type="PROSITE-ProRule" id="PRU00027"/>
    </source>
</evidence>
<dbReference type="OrthoDB" id="98591at2759"/>
<evidence type="ECO:0000313" key="14">
    <source>
        <dbReference type="EMBL" id="KAG5673058.1"/>
    </source>
</evidence>
<feature type="domain" description="BED-type" evidence="12">
    <location>
        <begin position="108"/>
        <end position="170"/>
    </location>
</feature>
<evidence type="ECO:0000256" key="7">
    <source>
        <dbReference type="ARBA" id="ARBA00023157"/>
    </source>
</evidence>
<dbReference type="GO" id="GO:0003677">
    <property type="term" value="F:DNA binding"/>
    <property type="evidence" value="ECO:0007669"/>
    <property type="project" value="UniProtKB-KW"/>
</dbReference>
<dbReference type="InterPro" id="IPR052035">
    <property type="entry name" value="ZnF_BED_domain_contain"/>
</dbReference>
<keyword evidence="11" id="KW-0732">Signal</keyword>
<evidence type="ECO:0000256" key="5">
    <source>
        <dbReference type="ARBA" id="ARBA00023015"/>
    </source>
</evidence>
<dbReference type="InterPro" id="IPR008906">
    <property type="entry name" value="HATC_C_dom"/>
</dbReference>
<keyword evidence="5" id="KW-0805">Transcription regulation</keyword>
<evidence type="ECO:0000256" key="8">
    <source>
        <dbReference type="ARBA" id="ARBA00023163"/>
    </source>
</evidence>
<dbReference type="InterPro" id="IPR001212">
    <property type="entry name" value="Somatomedin_B_dom"/>
</dbReference>
<organism evidence="14 15">
    <name type="scientific">Polypedilum vanderplanki</name>
    <name type="common">Sleeping chironomid midge</name>
    <dbReference type="NCBI Taxonomy" id="319348"/>
    <lineage>
        <taxon>Eukaryota</taxon>
        <taxon>Metazoa</taxon>
        <taxon>Ecdysozoa</taxon>
        <taxon>Arthropoda</taxon>
        <taxon>Hexapoda</taxon>
        <taxon>Insecta</taxon>
        <taxon>Pterygota</taxon>
        <taxon>Neoptera</taxon>
        <taxon>Endopterygota</taxon>
        <taxon>Diptera</taxon>
        <taxon>Nematocera</taxon>
        <taxon>Chironomoidea</taxon>
        <taxon>Chironomidae</taxon>
        <taxon>Chironominae</taxon>
        <taxon>Polypedilum</taxon>
        <taxon>Polypedilum</taxon>
    </lineage>
</organism>
<evidence type="ECO:0000259" key="13">
    <source>
        <dbReference type="PROSITE" id="PS50958"/>
    </source>
</evidence>
<protein>
    <submittedName>
        <fullName evidence="14">Uncharacterized protein</fullName>
    </submittedName>
</protein>
<dbReference type="Gene3D" id="4.10.410.20">
    <property type="match status" value="1"/>
</dbReference>
<keyword evidence="7" id="KW-1015">Disulfide bond</keyword>
<evidence type="ECO:0000256" key="4">
    <source>
        <dbReference type="ARBA" id="ARBA00022833"/>
    </source>
</evidence>
<comment type="caution">
    <text evidence="14">The sequence shown here is derived from an EMBL/GenBank/DDBJ whole genome shotgun (WGS) entry which is preliminary data.</text>
</comment>
<feature type="signal peptide" evidence="11">
    <location>
        <begin position="1"/>
        <end position="32"/>
    </location>
</feature>
<dbReference type="GO" id="GO:0046983">
    <property type="term" value="F:protein dimerization activity"/>
    <property type="evidence" value="ECO:0007669"/>
    <property type="project" value="InterPro"/>
</dbReference>
<keyword evidence="6" id="KW-0238">DNA-binding</keyword>
<gene>
    <name evidence="14" type="ORF">PVAND_003135</name>
</gene>
<feature type="chain" id="PRO_5039932226" evidence="11">
    <location>
        <begin position="33"/>
        <end position="760"/>
    </location>
</feature>
<keyword evidence="2" id="KW-0479">Metal-binding</keyword>
<dbReference type="InterPro" id="IPR003656">
    <property type="entry name" value="Znf_BED"/>
</dbReference>